<dbReference type="Pfam" id="PF01964">
    <property type="entry name" value="ThiC_Rad_SAM"/>
    <property type="match status" value="1"/>
</dbReference>
<evidence type="ECO:0000313" key="9">
    <source>
        <dbReference type="EMBL" id="EQD63344.1"/>
    </source>
</evidence>
<evidence type="ECO:0000256" key="5">
    <source>
        <dbReference type="ARBA" id="ARBA00022833"/>
    </source>
</evidence>
<keyword evidence="4" id="KW-0479">Metal-binding</keyword>
<comment type="caution">
    <text evidence="9">The sequence shown here is derived from an EMBL/GenBank/DDBJ whole genome shotgun (WGS) entry which is preliminary data.</text>
</comment>
<protein>
    <submittedName>
        <fullName evidence="9">Thiamine biosynthesis protein ThiC</fullName>
    </submittedName>
</protein>
<keyword evidence="6" id="KW-0408">Iron</keyword>
<dbReference type="GO" id="GO:0005829">
    <property type="term" value="C:cytosol"/>
    <property type="evidence" value="ECO:0007669"/>
    <property type="project" value="TreeGrafter"/>
</dbReference>
<evidence type="ECO:0000256" key="6">
    <source>
        <dbReference type="ARBA" id="ARBA00023004"/>
    </source>
</evidence>
<name>T1CC60_9ZZZZ</name>
<keyword evidence="3" id="KW-0949">S-adenosyl-L-methionine</keyword>
<gene>
    <name evidence="9" type="ORF">B2A_02398</name>
</gene>
<evidence type="ECO:0000256" key="8">
    <source>
        <dbReference type="ARBA" id="ARBA00023239"/>
    </source>
</evidence>
<evidence type="ECO:0000256" key="1">
    <source>
        <dbReference type="ARBA" id="ARBA00001966"/>
    </source>
</evidence>
<dbReference type="PANTHER" id="PTHR30557:SF1">
    <property type="entry name" value="PHOSPHOMETHYLPYRIMIDINE SYNTHASE, CHLOROPLASTIC"/>
    <property type="match status" value="1"/>
</dbReference>
<comment type="cofactor">
    <cofactor evidence="1">
        <name>[4Fe-4S] cluster</name>
        <dbReference type="ChEBI" id="CHEBI:49883"/>
    </cofactor>
</comment>
<evidence type="ECO:0000256" key="3">
    <source>
        <dbReference type="ARBA" id="ARBA00022691"/>
    </source>
</evidence>
<dbReference type="GO" id="GO:0009228">
    <property type="term" value="P:thiamine biosynthetic process"/>
    <property type="evidence" value="ECO:0007669"/>
    <property type="project" value="InterPro"/>
</dbReference>
<dbReference type="PANTHER" id="PTHR30557">
    <property type="entry name" value="THIAMINE BIOSYNTHESIS PROTEIN THIC"/>
    <property type="match status" value="1"/>
</dbReference>
<sequence length="213" mass="23583">GEEVEKLASAVLWGSDTVMDLSTGSDIHETREWILRNAPVPIGTVPIYQALEKVNGHAEALDWPVFRDTLIEQAEQGVDYFTIHAGVRLAHIPLTTERVTGIVSRGGSILAFWCLSHHEENFLYTHFDELCEILAAYDVSISLGDGLRPGSIADANDEAQFAELRTLGELTRRAWSHDVQVMIEGPGHIPLQHIPENVEKEIALCDGAPFYTL</sequence>
<dbReference type="InterPro" id="IPR002817">
    <property type="entry name" value="ThiC/BzaA/B"/>
</dbReference>
<dbReference type="EMBL" id="AUZZ01001640">
    <property type="protein sequence ID" value="EQD63344.1"/>
    <property type="molecule type" value="Genomic_DNA"/>
</dbReference>
<evidence type="ECO:0000256" key="2">
    <source>
        <dbReference type="ARBA" id="ARBA00022485"/>
    </source>
</evidence>
<dbReference type="GO" id="GO:0046872">
    <property type="term" value="F:metal ion binding"/>
    <property type="evidence" value="ECO:0007669"/>
    <property type="project" value="UniProtKB-KW"/>
</dbReference>
<reference evidence="9" key="1">
    <citation type="submission" date="2013-08" db="EMBL/GenBank/DDBJ databases">
        <authorList>
            <person name="Mendez C."/>
            <person name="Richter M."/>
            <person name="Ferrer M."/>
            <person name="Sanchez J."/>
        </authorList>
    </citation>
    <scope>NUCLEOTIDE SEQUENCE</scope>
</reference>
<evidence type="ECO:0000256" key="7">
    <source>
        <dbReference type="ARBA" id="ARBA00023014"/>
    </source>
</evidence>
<dbReference type="GO" id="GO:0051539">
    <property type="term" value="F:4 iron, 4 sulfur cluster binding"/>
    <property type="evidence" value="ECO:0007669"/>
    <property type="project" value="UniProtKB-KW"/>
</dbReference>
<feature type="non-terminal residue" evidence="9">
    <location>
        <position position="1"/>
    </location>
</feature>
<accession>T1CC60</accession>
<dbReference type="GO" id="GO:0016829">
    <property type="term" value="F:lyase activity"/>
    <property type="evidence" value="ECO:0007669"/>
    <property type="project" value="UniProtKB-KW"/>
</dbReference>
<evidence type="ECO:0000256" key="4">
    <source>
        <dbReference type="ARBA" id="ARBA00022723"/>
    </source>
</evidence>
<feature type="non-terminal residue" evidence="9">
    <location>
        <position position="213"/>
    </location>
</feature>
<keyword evidence="7" id="KW-0411">Iron-sulfur</keyword>
<dbReference type="AlphaFoldDB" id="T1CC60"/>
<keyword evidence="2" id="KW-0004">4Fe-4S</keyword>
<proteinExistence type="predicted"/>
<dbReference type="Gene3D" id="3.20.20.540">
    <property type="entry name" value="Radical SAM ThiC family, central domain"/>
    <property type="match status" value="1"/>
</dbReference>
<organism evidence="9">
    <name type="scientific">mine drainage metagenome</name>
    <dbReference type="NCBI Taxonomy" id="410659"/>
    <lineage>
        <taxon>unclassified sequences</taxon>
        <taxon>metagenomes</taxon>
        <taxon>ecological metagenomes</taxon>
    </lineage>
</organism>
<keyword evidence="8" id="KW-0456">Lyase</keyword>
<keyword evidence="5" id="KW-0862">Zinc</keyword>
<dbReference type="InterPro" id="IPR038521">
    <property type="entry name" value="ThiC/Bza_core_dom"/>
</dbReference>
<reference evidence="9" key="2">
    <citation type="journal article" date="2014" name="ISME J.">
        <title>Microbial stratification in low pH oxic and suboxic macroscopic growths along an acid mine drainage.</title>
        <authorList>
            <person name="Mendez-Garcia C."/>
            <person name="Mesa V."/>
            <person name="Sprenger R.R."/>
            <person name="Richter M."/>
            <person name="Diez M.S."/>
            <person name="Solano J."/>
            <person name="Bargiela R."/>
            <person name="Golyshina O.V."/>
            <person name="Manteca A."/>
            <person name="Ramos J.L."/>
            <person name="Gallego J.R."/>
            <person name="Llorente I."/>
            <person name="Martins Dos Santos V.A."/>
            <person name="Jensen O.N."/>
            <person name="Pelaez A.I."/>
            <person name="Sanchez J."/>
            <person name="Ferrer M."/>
        </authorList>
    </citation>
    <scope>NUCLEOTIDE SEQUENCE</scope>
</reference>